<dbReference type="InterPro" id="IPR013087">
    <property type="entry name" value="Znf_C2H2_type"/>
</dbReference>
<dbReference type="AlphaFoldDB" id="A0A5N6KQP0"/>
<name>A0A5N6KQP0_9ROSI</name>
<keyword evidence="11" id="KW-1185">Reference proteome</keyword>
<evidence type="ECO:0000256" key="4">
    <source>
        <dbReference type="ARBA" id="ARBA00022771"/>
    </source>
</evidence>
<dbReference type="FunFam" id="3.30.160.60:FF:000201">
    <property type="entry name" value="C2H2 finger domain protein (Gli3)"/>
    <property type="match status" value="1"/>
</dbReference>
<dbReference type="PANTHER" id="PTHR45718">
    <property type="entry name" value="TRANSCRIPTIONAL ACTIVATOR CUBITUS INTERRUPTUS"/>
    <property type="match status" value="1"/>
</dbReference>
<reference evidence="10 11" key="1">
    <citation type="submission" date="2019-06" db="EMBL/GenBank/DDBJ databases">
        <title>A chromosomal-level reference genome of Carpinus fangiana (Coryloideae, Betulaceae).</title>
        <authorList>
            <person name="Yang X."/>
            <person name="Wang Z."/>
            <person name="Zhang L."/>
            <person name="Hao G."/>
            <person name="Liu J."/>
            <person name="Yang Y."/>
        </authorList>
    </citation>
    <scope>NUCLEOTIDE SEQUENCE [LARGE SCALE GENOMIC DNA]</scope>
    <source>
        <strain evidence="10">Cfa_2016G</strain>
        <tissue evidence="10">Leaf</tissue>
    </source>
</reference>
<dbReference type="PROSITE" id="PS00028">
    <property type="entry name" value="ZINC_FINGER_C2H2_1"/>
    <property type="match status" value="1"/>
</dbReference>
<dbReference type="SMART" id="SM00355">
    <property type="entry name" value="ZnF_C2H2"/>
    <property type="match status" value="3"/>
</dbReference>
<feature type="domain" description="C2H2-type" evidence="9">
    <location>
        <begin position="169"/>
        <end position="199"/>
    </location>
</feature>
<dbReference type="GO" id="GO:0000978">
    <property type="term" value="F:RNA polymerase II cis-regulatory region sequence-specific DNA binding"/>
    <property type="evidence" value="ECO:0007669"/>
    <property type="project" value="TreeGrafter"/>
</dbReference>
<keyword evidence="3" id="KW-0677">Repeat</keyword>
<comment type="caution">
    <text evidence="10">The sequence shown here is derived from an EMBL/GenBank/DDBJ whole genome shotgun (WGS) entry which is preliminary data.</text>
</comment>
<keyword evidence="6" id="KW-0539">Nucleus</keyword>
<feature type="domain" description="C2H2-type" evidence="9">
    <location>
        <begin position="141"/>
        <end position="168"/>
    </location>
</feature>
<evidence type="ECO:0000313" key="11">
    <source>
        <dbReference type="Proteomes" id="UP000327013"/>
    </source>
</evidence>
<keyword evidence="2" id="KW-0479">Metal-binding</keyword>
<feature type="compositionally biased region" description="Low complexity" evidence="8">
    <location>
        <begin position="1"/>
        <end position="17"/>
    </location>
</feature>
<dbReference type="Gene3D" id="3.30.160.60">
    <property type="entry name" value="Classic Zinc Finger"/>
    <property type="match status" value="3"/>
</dbReference>
<dbReference type="PROSITE" id="PS50157">
    <property type="entry name" value="ZINC_FINGER_C2H2_2"/>
    <property type="match status" value="2"/>
</dbReference>
<protein>
    <recommendedName>
        <fullName evidence="9">C2H2-type domain-containing protein</fullName>
    </recommendedName>
</protein>
<evidence type="ECO:0000259" key="9">
    <source>
        <dbReference type="PROSITE" id="PS50157"/>
    </source>
</evidence>
<dbReference type="InterPro" id="IPR036236">
    <property type="entry name" value="Znf_C2H2_sf"/>
</dbReference>
<evidence type="ECO:0000256" key="6">
    <source>
        <dbReference type="ARBA" id="ARBA00023242"/>
    </source>
</evidence>
<evidence type="ECO:0000256" key="8">
    <source>
        <dbReference type="SAM" id="MobiDB-lite"/>
    </source>
</evidence>
<evidence type="ECO:0000256" key="1">
    <source>
        <dbReference type="ARBA" id="ARBA00004123"/>
    </source>
</evidence>
<accession>A0A5N6KQP0</accession>
<keyword evidence="5" id="KW-0862">Zinc</keyword>
<organism evidence="10 11">
    <name type="scientific">Carpinus fangiana</name>
    <dbReference type="NCBI Taxonomy" id="176857"/>
    <lineage>
        <taxon>Eukaryota</taxon>
        <taxon>Viridiplantae</taxon>
        <taxon>Streptophyta</taxon>
        <taxon>Embryophyta</taxon>
        <taxon>Tracheophyta</taxon>
        <taxon>Spermatophyta</taxon>
        <taxon>Magnoliopsida</taxon>
        <taxon>eudicotyledons</taxon>
        <taxon>Gunneridae</taxon>
        <taxon>Pentapetalae</taxon>
        <taxon>rosids</taxon>
        <taxon>fabids</taxon>
        <taxon>Fagales</taxon>
        <taxon>Betulaceae</taxon>
        <taxon>Carpinus</taxon>
    </lineage>
</organism>
<dbReference type="EMBL" id="VIBQ01000010">
    <property type="protein sequence ID" value="KAB8338966.1"/>
    <property type="molecule type" value="Genomic_DNA"/>
</dbReference>
<evidence type="ECO:0000256" key="7">
    <source>
        <dbReference type="PROSITE-ProRule" id="PRU00042"/>
    </source>
</evidence>
<dbReference type="Proteomes" id="UP000327013">
    <property type="component" value="Unassembled WGS sequence"/>
</dbReference>
<dbReference type="Pfam" id="PF00096">
    <property type="entry name" value="zf-C2H2"/>
    <property type="match status" value="1"/>
</dbReference>
<feature type="region of interest" description="Disordered" evidence="8">
    <location>
        <begin position="1"/>
        <end position="87"/>
    </location>
</feature>
<proteinExistence type="predicted"/>
<evidence type="ECO:0000256" key="5">
    <source>
        <dbReference type="ARBA" id="ARBA00022833"/>
    </source>
</evidence>
<gene>
    <name evidence="10" type="ORF">FH972_021906</name>
</gene>
<dbReference type="OrthoDB" id="3437960at2759"/>
<comment type="subcellular location">
    <subcellularLocation>
        <location evidence="1">Nucleus</location>
    </subcellularLocation>
</comment>
<dbReference type="InterPro" id="IPR043359">
    <property type="entry name" value="GLI-like"/>
</dbReference>
<dbReference type="PANTHER" id="PTHR45718:SF4">
    <property type="entry name" value="TRANSCRIPTIONAL ACTIVATOR CUBITUS INTERRUPTUS"/>
    <property type="match status" value="1"/>
</dbReference>
<evidence type="ECO:0000256" key="2">
    <source>
        <dbReference type="ARBA" id="ARBA00022723"/>
    </source>
</evidence>
<sequence length="443" mass="49140">MTSRSRSSSPSDLSEPPVDFETDHDLVHPPPSKRRRLGTHLRGSPGAIESPSSATLPPILPPDDISDISSDSEASVPGSPRLASIPGATQDEDAVGAEQMRLCSWDGCSAGELANQDELVDHVHRVHVNNAKKAKFACEWIDCKAKGKAQMSAYALRAHIRSHTKEKPFYCLLPECDKCFTRSDALAKHMRTVHENESVRTAEHYAKRAPQLAGTPVEHPTPPPDLSVGAAKSTKTIKLHFNSGKDTAPSTPTSAHIVAEVDVQTGTTTPLSPRSRNIVLGPFPEDVHFTPHESALPRDQLFHLLRRQIYWAEKDVPILSREVASTEEKRKHEWLAKELALENLLEAEIARSEKRDLFKDADHLLQTTIEYKSSGDHTNVGNELLDRIWREEHGLRRLPIHGPEAPWYRKDTERPKPRSSNTSGPTDRLPKHDNDATGYLSGA</sequence>
<dbReference type="GO" id="GO:0000981">
    <property type="term" value="F:DNA-binding transcription factor activity, RNA polymerase II-specific"/>
    <property type="evidence" value="ECO:0007669"/>
    <property type="project" value="TreeGrafter"/>
</dbReference>
<dbReference type="GO" id="GO:0005634">
    <property type="term" value="C:nucleus"/>
    <property type="evidence" value="ECO:0007669"/>
    <property type="project" value="UniProtKB-SubCell"/>
</dbReference>
<evidence type="ECO:0000313" key="10">
    <source>
        <dbReference type="EMBL" id="KAB8338966.1"/>
    </source>
</evidence>
<dbReference type="SUPFAM" id="SSF57667">
    <property type="entry name" value="beta-beta-alpha zinc fingers"/>
    <property type="match status" value="1"/>
</dbReference>
<dbReference type="GO" id="GO:0008270">
    <property type="term" value="F:zinc ion binding"/>
    <property type="evidence" value="ECO:0007669"/>
    <property type="project" value="UniProtKB-KW"/>
</dbReference>
<keyword evidence="4 7" id="KW-0863">Zinc-finger</keyword>
<evidence type="ECO:0000256" key="3">
    <source>
        <dbReference type="ARBA" id="ARBA00022737"/>
    </source>
</evidence>
<feature type="region of interest" description="Disordered" evidence="8">
    <location>
        <begin position="400"/>
        <end position="443"/>
    </location>
</feature>
<feature type="compositionally biased region" description="Basic and acidic residues" evidence="8">
    <location>
        <begin position="407"/>
        <end position="416"/>
    </location>
</feature>